<dbReference type="SMART" id="SM00421">
    <property type="entry name" value="HTH_LUXR"/>
    <property type="match status" value="1"/>
</dbReference>
<dbReference type="InterPro" id="IPR041664">
    <property type="entry name" value="AAA_16"/>
</dbReference>
<reference evidence="5" key="1">
    <citation type="journal article" date="2019" name="Int. J. Syst. Evol. Microbiol.">
        <title>The Global Catalogue of Microorganisms (GCM) 10K type strain sequencing project: providing services to taxonomists for standard genome sequencing and annotation.</title>
        <authorList>
            <consortium name="The Broad Institute Genomics Platform"/>
            <consortium name="The Broad Institute Genome Sequencing Center for Infectious Disease"/>
            <person name="Wu L."/>
            <person name="Ma J."/>
        </authorList>
    </citation>
    <scope>NUCLEOTIDE SEQUENCE [LARGE SCALE GENOMIC DNA]</scope>
    <source>
        <strain evidence="5">CGMCC 4.7289</strain>
    </source>
</reference>
<dbReference type="InterPro" id="IPR016032">
    <property type="entry name" value="Sig_transdc_resp-reg_C-effctor"/>
</dbReference>
<dbReference type="PRINTS" id="PR00038">
    <property type="entry name" value="HTHLUXR"/>
</dbReference>
<evidence type="ECO:0000259" key="3">
    <source>
        <dbReference type="PROSITE" id="PS50043"/>
    </source>
</evidence>
<dbReference type="Pfam" id="PF00196">
    <property type="entry name" value="GerE"/>
    <property type="match status" value="1"/>
</dbReference>
<sequence>MGREAAANEMLSGAAAVSPPALVGRDEELARLAEVVATPAALVLVEGEAGLGKTRLLEEFLTAADGSFTALTATCPPLREPCTLGPIVDAVLALGIGTLAPLELSPLAGALRPLFPEWAGELPPALEPAEDATAARHRVLRALAELVDKLGVTLLVVDDAQWSDDATREFMLFLANREGAGLSLVVAYRPEDLVDDSWLRRLSALLRPHRSRLRLVLEPLGQAETAALASSMLAGEAVSEGFARHLHVHTDGVPLAVEECVRLMAGRGDVIRHVGVWKRLPLEEIVVPPTVRDTVLEHAGQLTAAAQTVLRAAAVVAEPVAEQHLRQISRLSPDEFEAGIAEATAHRLLQERDRHRLSFRHVLAGRAIYDAIPERERRSLHERAGDALEALTPPPLAQLANHFRQAGDGQRWRKYAGLTVEVAVQTGDEATAGTVLYDVLINGDVPVDELSELADRLPLGSLTGTKRQRDVTELLRQTLGQPQLAPSVEADLRFQLARILNDLEDYGGARSEMERALPHLARTDVSAAMAMLVLGLPRGRVPVSEHVVWLDRAAEIGAGLPPSDRLRIDAGRAGVLLSLGDQRGWAAAENIPGEAGAGRDRRVITVGRLNVGHAALRWGRYAEASRWLADASRLAEEYEQGRLEDLILGSQLHLDWLTGNWVDLAEHAAALAGKEGVPTISRLEPALIGGLLHLASGRLPAAGRELERVVDTVRSFDAWEFLAEASAALTRIRLAEDRPDQAMESSAEACDVIADKGIWIWGTEIVPARVRALTAVGAMDEARDLIASFEAGLAGRDMPAPSAAAVECRAVVAEAQGEHASAVELYARAAGAWAALPRPYDAALAREHQARNLIRAGAEEQGLELLAEVLTSFAALPAGGDVDRVARTLREHGKPVPRTWRGGRKGYGSDLSPRELEVVELAAEGRTNQEIARRLHRSHHTVASQLKSAMRKLEATSRTTLTAKAIAAGVVAEPGTRDH</sequence>
<dbReference type="Gene3D" id="1.10.10.10">
    <property type="entry name" value="Winged helix-like DNA-binding domain superfamily/Winged helix DNA-binding domain"/>
    <property type="match status" value="1"/>
</dbReference>
<dbReference type="PROSITE" id="PS00622">
    <property type="entry name" value="HTH_LUXR_1"/>
    <property type="match status" value="1"/>
</dbReference>
<protein>
    <submittedName>
        <fullName evidence="4">Helix-turn-helix transcriptional regulator</fullName>
    </submittedName>
</protein>
<name>A0ABV8LZV2_9ACTN</name>
<dbReference type="Proteomes" id="UP001595816">
    <property type="component" value="Unassembled WGS sequence"/>
</dbReference>
<dbReference type="EMBL" id="JBHSAY010000028">
    <property type="protein sequence ID" value="MFC4136018.1"/>
    <property type="molecule type" value="Genomic_DNA"/>
</dbReference>
<feature type="domain" description="HTH luxR-type" evidence="3">
    <location>
        <begin position="904"/>
        <end position="969"/>
    </location>
</feature>
<dbReference type="InterPro" id="IPR027417">
    <property type="entry name" value="P-loop_NTPase"/>
</dbReference>
<evidence type="ECO:0000313" key="5">
    <source>
        <dbReference type="Proteomes" id="UP001595816"/>
    </source>
</evidence>
<evidence type="ECO:0000256" key="2">
    <source>
        <dbReference type="ARBA" id="ARBA00022840"/>
    </source>
</evidence>
<dbReference type="PANTHER" id="PTHR16305:SF35">
    <property type="entry name" value="TRANSCRIPTIONAL ACTIVATOR DOMAIN"/>
    <property type="match status" value="1"/>
</dbReference>
<evidence type="ECO:0000256" key="1">
    <source>
        <dbReference type="ARBA" id="ARBA00022741"/>
    </source>
</evidence>
<comment type="caution">
    <text evidence="4">The sequence shown here is derived from an EMBL/GenBank/DDBJ whole genome shotgun (WGS) entry which is preliminary data.</text>
</comment>
<proteinExistence type="predicted"/>
<keyword evidence="5" id="KW-1185">Reference proteome</keyword>
<dbReference type="SUPFAM" id="SSF52540">
    <property type="entry name" value="P-loop containing nucleoside triphosphate hydrolases"/>
    <property type="match status" value="1"/>
</dbReference>
<keyword evidence="1" id="KW-0547">Nucleotide-binding</keyword>
<dbReference type="SUPFAM" id="SSF46894">
    <property type="entry name" value="C-terminal effector domain of the bipartite response regulators"/>
    <property type="match status" value="1"/>
</dbReference>
<dbReference type="RefSeq" id="WP_253762599.1">
    <property type="nucleotide sequence ID" value="NZ_JAMZDZ010000001.1"/>
</dbReference>
<dbReference type="PROSITE" id="PS50043">
    <property type="entry name" value="HTH_LUXR_2"/>
    <property type="match status" value="1"/>
</dbReference>
<dbReference type="Pfam" id="PF13191">
    <property type="entry name" value="AAA_16"/>
    <property type="match status" value="1"/>
</dbReference>
<keyword evidence="2" id="KW-0067">ATP-binding</keyword>
<dbReference type="InterPro" id="IPR036388">
    <property type="entry name" value="WH-like_DNA-bd_sf"/>
</dbReference>
<dbReference type="PANTHER" id="PTHR16305">
    <property type="entry name" value="TESTICULAR SOLUBLE ADENYLYL CYCLASE"/>
    <property type="match status" value="1"/>
</dbReference>
<accession>A0ABV8LZV2</accession>
<organism evidence="4 5">
    <name type="scientific">Hamadaea flava</name>
    <dbReference type="NCBI Taxonomy" id="1742688"/>
    <lineage>
        <taxon>Bacteria</taxon>
        <taxon>Bacillati</taxon>
        <taxon>Actinomycetota</taxon>
        <taxon>Actinomycetes</taxon>
        <taxon>Micromonosporales</taxon>
        <taxon>Micromonosporaceae</taxon>
        <taxon>Hamadaea</taxon>
    </lineage>
</organism>
<evidence type="ECO:0000313" key="4">
    <source>
        <dbReference type="EMBL" id="MFC4136018.1"/>
    </source>
</evidence>
<dbReference type="CDD" id="cd06170">
    <property type="entry name" value="LuxR_C_like"/>
    <property type="match status" value="1"/>
</dbReference>
<gene>
    <name evidence="4" type="ORF">ACFOZ4_35890</name>
</gene>
<dbReference type="InterPro" id="IPR000792">
    <property type="entry name" value="Tscrpt_reg_LuxR_C"/>
</dbReference>